<feature type="region of interest" description="Disordered" evidence="4">
    <location>
        <begin position="412"/>
        <end position="445"/>
    </location>
</feature>
<evidence type="ECO:0000256" key="1">
    <source>
        <dbReference type="ARBA" id="ARBA00004502"/>
    </source>
</evidence>
<dbReference type="InterPro" id="IPR042998">
    <property type="entry name" value="PLIN1"/>
</dbReference>
<feature type="compositionally biased region" description="Basic and acidic residues" evidence="4">
    <location>
        <begin position="412"/>
        <end position="422"/>
    </location>
</feature>
<dbReference type="Proteomes" id="UP000694404">
    <property type="component" value="Unplaced"/>
</dbReference>
<reference evidence="5" key="2">
    <citation type="submission" date="2025-09" db="UniProtKB">
        <authorList>
            <consortium name="Ensembl"/>
        </authorList>
    </citation>
    <scope>IDENTIFICATION</scope>
</reference>
<gene>
    <name evidence="5" type="primary">PLIN1</name>
</gene>
<feature type="compositionally biased region" description="Polar residues" evidence="4">
    <location>
        <begin position="223"/>
        <end position="232"/>
    </location>
</feature>
<dbReference type="PANTHER" id="PTHR47138:SF1">
    <property type="entry name" value="PERILIPIN-1"/>
    <property type="match status" value="1"/>
</dbReference>
<dbReference type="GO" id="GO:0016042">
    <property type="term" value="P:lipid catabolic process"/>
    <property type="evidence" value="ECO:0007669"/>
    <property type="project" value="Ensembl"/>
</dbReference>
<protein>
    <submittedName>
        <fullName evidence="5">Perilipin 1</fullName>
    </submittedName>
</protein>
<name>A0A8C0G410_CHEAB</name>
<feature type="compositionally biased region" description="Basic and acidic residues" evidence="4">
    <location>
        <begin position="299"/>
        <end position="328"/>
    </location>
</feature>
<dbReference type="GO" id="GO:0005829">
    <property type="term" value="C:cytosol"/>
    <property type="evidence" value="ECO:0007669"/>
    <property type="project" value="Ensembl"/>
</dbReference>
<reference evidence="5" key="1">
    <citation type="submission" date="2025-08" db="UniProtKB">
        <authorList>
            <consortium name="Ensembl"/>
        </authorList>
    </citation>
    <scope>IDENTIFICATION</scope>
</reference>
<dbReference type="OMA" id="LAMWSVE"/>
<feature type="compositionally biased region" description="Polar residues" evidence="4">
    <location>
        <begin position="474"/>
        <end position="484"/>
    </location>
</feature>
<accession>A0A8C0G410</accession>
<sequence length="538" mass="59210">MRAANKSRKMQNGTQANVLQRVLQLPVVNATCESLQRTYTSTKEVHPLVASVCEAYERGVKGASSLAVWSMEPVVRRLEPQFTAANILACRGLDHLEEKIPALQYPVEKIASELKGSISTPIQSARSTIGNSIAGTLDRVLGLTAEGYELTKSTVRNTAEYTWSSQVSQMAAAGVDGALGQLEKLVEFLLPEEEHEPGPDPQQVCVRAPAPAHEPTRVHGSEVTPSQPQPGTFTRIGALASIISHRAYQQTAKTIQRTRARGQELTIWIPGLVSAPSTAKAQQVLYDVQNAAAGWLSKEQSKEPEQEQEKEELKKEETKASDMAEDAKTPGLLGSLAQSLQTAYLSTISNMKRVPSAAWGTAGELLQLTPRKATSIAREKVGTLGDALRSVTGSIVETLSHYVPLPRVLAKKEESAHEKEPPPESQQSQEGSRPVAPPYPEKSQLQGDWQANRAHYPLSFLGLEDPFFLQPSSIQRHAPQQSPTFEPDYPMSRKSAFPPYRERLSTRRVSKNSYRYSPEPVYTRANYSNLYTMAFKKD</sequence>
<evidence type="ECO:0000256" key="3">
    <source>
        <dbReference type="ARBA" id="ARBA00022677"/>
    </source>
</evidence>
<evidence type="ECO:0000313" key="6">
    <source>
        <dbReference type="Proteomes" id="UP000694404"/>
    </source>
</evidence>
<evidence type="ECO:0000256" key="4">
    <source>
        <dbReference type="SAM" id="MobiDB-lite"/>
    </source>
</evidence>
<dbReference type="SUPFAM" id="SSF109775">
    <property type="entry name" value="Mannose-6-phosphate receptor binding protein 1 (Tip47), C-terminal domain"/>
    <property type="match status" value="1"/>
</dbReference>
<feature type="region of interest" description="Disordered" evidence="4">
    <location>
        <begin position="474"/>
        <end position="503"/>
    </location>
</feature>
<dbReference type="AlphaFoldDB" id="A0A8C0G410"/>
<comment type="similarity">
    <text evidence="2">Belongs to the perilipin family.</text>
</comment>
<feature type="region of interest" description="Disordered" evidence="4">
    <location>
        <begin position="297"/>
        <end position="331"/>
    </location>
</feature>
<keyword evidence="6" id="KW-1185">Reference proteome</keyword>
<dbReference type="GO" id="GO:0005811">
    <property type="term" value="C:lipid droplet"/>
    <property type="evidence" value="ECO:0007669"/>
    <property type="project" value="UniProtKB-SubCell"/>
</dbReference>
<dbReference type="PANTHER" id="PTHR47138">
    <property type="entry name" value="PERILIPIN-1"/>
    <property type="match status" value="1"/>
</dbReference>
<dbReference type="Pfam" id="PF03036">
    <property type="entry name" value="Perilipin"/>
    <property type="match status" value="1"/>
</dbReference>
<feature type="region of interest" description="Disordered" evidence="4">
    <location>
        <begin position="213"/>
        <end position="232"/>
    </location>
</feature>
<dbReference type="GeneTree" id="ENSGT00950000182920"/>
<evidence type="ECO:0000313" key="5">
    <source>
        <dbReference type="Ensembl" id="ENSCABP00000001497.1"/>
    </source>
</evidence>
<dbReference type="Ensembl" id="ENSCABT00000001615.1">
    <property type="protein sequence ID" value="ENSCABP00000001497.1"/>
    <property type="gene ID" value="ENSCABG00000001176.1"/>
</dbReference>
<comment type="subcellular location">
    <subcellularLocation>
        <location evidence="1">Lipid droplet</location>
    </subcellularLocation>
</comment>
<dbReference type="GO" id="GO:0070417">
    <property type="term" value="P:cellular response to cold"/>
    <property type="evidence" value="ECO:0007669"/>
    <property type="project" value="Ensembl"/>
</dbReference>
<dbReference type="InterPro" id="IPR004279">
    <property type="entry name" value="Perilipin"/>
</dbReference>
<keyword evidence="3" id="KW-0551">Lipid droplet</keyword>
<organism evidence="5 6">
    <name type="scientific">Chelonoidis abingdonii</name>
    <name type="common">Abingdon island giant tortoise</name>
    <name type="synonym">Testudo abingdonii</name>
    <dbReference type="NCBI Taxonomy" id="106734"/>
    <lineage>
        <taxon>Eukaryota</taxon>
        <taxon>Metazoa</taxon>
        <taxon>Chordata</taxon>
        <taxon>Craniata</taxon>
        <taxon>Vertebrata</taxon>
        <taxon>Euteleostomi</taxon>
        <taxon>Archelosauria</taxon>
        <taxon>Testudinata</taxon>
        <taxon>Testudines</taxon>
        <taxon>Cryptodira</taxon>
        <taxon>Durocryptodira</taxon>
        <taxon>Testudinoidea</taxon>
        <taxon>Testudinidae</taxon>
        <taxon>Chelonoidis</taxon>
    </lineage>
</organism>
<proteinExistence type="inferred from homology"/>
<evidence type="ECO:0000256" key="2">
    <source>
        <dbReference type="ARBA" id="ARBA00006311"/>
    </source>
</evidence>